<protein>
    <submittedName>
        <fullName evidence="1">Uncharacterized protein</fullName>
    </submittedName>
</protein>
<reference evidence="1 2" key="1">
    <citation type="journal article" date="2014" name="BMC Genomics">
        <title>Comparison of environmental and isolate Sulfobacillus genomes reveals diverse carbon, sulfur, nitrogen, and hydrogen metabolisms.</title>
        <authorList>
            <person name="Justice N.B."/>
            <person name="Norman A."/>
            <person name="Brown C.T."/>
            <person name="Singh A."/>
            <person name="Thomas B.C."/>
            <person name="Banfield J.F."/>
        </authorList>
    </citation>
    <scope>NUCLEOTIDE SEQUENCE [LARGE SCALE GENOMIC DNA]</scope>
    <source>
        <strain evidence="1">AMDSBA4</strain>
    </source>
</reference>
<evidence type="ECO:0000313" key="2">
    <source>
        <dbReference type="Proteomes" id="UP000242972"/>
    </source>
</evidence>
<dbReference type="EMBL" id="PXYW01000001">
    <property type="protein sequence ID" value="PSR35531.1"/>
    <property type="molecule type" value="Genomic_DNA"/>
</dbReference>
<dbReference type="Proteomes" id="UP000242972">
    <property type="component" value="Unassembled WGS sequence"/>
</dbReference>
<comment type="caution">
    <text evidence="1">The sequence shown here is derived from an EMBL/GenBank/DDBJ whole genome shotgun (WGS) entry which is preliminary data.</text>
</comment>
<sequence>MALPLAWGMECHGKVVFLAICNLGLDGLLPHCEMIRPVLCKIWLKGTSESFAVLCKTWWDQPSKVKVWGLHAHTGW</sequence>
<dbReference type="AlphaFoldDB" id="A0A2T2XM31"/>
<gene>
    <name evidence="1" type="ORF">C7B46_00625</name>
</gene>
<proteinExistence type="predicted"/>
<organism evidence="1 2">
    <name type="scientific">Sulfobacillus benefaciens</name>
    <dbReference type="NCBI Taxonomy" id="453960"/>
    <lineage>
        <taxon>Bacteria</taxon>
        <taxon>Bacillati</taxon>
        <taxon>Bacillota</taxon>
        <taxon>Clostridia</taxon>
        <taxon>Eubacteriales</taxon>
        <taxon>Clostridiales Family XVII. Incertae Sedis</taxon>
        <taxon>Sulfobacillus</taxon>
    </lineage>
</organism>
<name>A0A2T2XM31_9FIRM</name>
<evidence type="ECO:0000313" key="1">
    <source>
        <dbReference type="EMBL" id="PSR35531.1"/>
    </source>
</evidence>
<accession>A0A2T2XM31</accession>